<proteinExistence type="predicted"/>
<evidence type="ECO:0000313" key="2">
    <source>
        <dbReference type="Proteomes" id="UP000504724"/>
    </source>
</evidence>
<dbReference type="KEGG" id="txa:HQN79_03130"/>
<evidence type="ECO:0000313" key="1">
    <source>
        <dbReference type="EMBL" id="QKI88635.1"/>
    </source>
</evidence>
<keyword evidence="2" id="KW-1185">Reference proteome</keyword>
<accession>A0A7D4P432</accession>
<name>A0A7D4P432_9GAMM</name>
<dbReference type="InterPro" id="IPR043148">
    <property type="entry name" value="TagF_C"/>
</dbReference>
<dbReference type="EMBL" id="CP054020">
    <property type="protein sequence ID" value="QKI88635.1"/>
    <property type="molecule type" value="Genomic_DNA"/>
</dbReference>
<reference evidence="1 2" key="1">
    <citation type="submission" date="2020-05" db="EMBL/GenBank/DDBJ databases">
        <title>Thiomicrorhabdus sediminis sp.nov. and Thiomicrorhabdus xiamenensis sp.nov., novel sulfur-oxidizing bacteria isolated from coastal sediment.</title>
        <authorList>
            <person name="Liu X."/>
        </authorList>
    </citation>
    <scope>NUCLEOTIDE SEQUENCE [LARGE SCALE GENOMIC DNA]</scope>
    <source>
        <strain evidence="1 2">G2</strain>
    </source>
</reference>
<protein>
    <recommendedName>
        <fullName evidence="3">Capsular polysaccharide export protein</fullName>
    </recommendedName>
</protein>
<dbReference type="InterPro" id="IPR007833">
    <property type="entry name" value="Capsule_polysaccharide_synth"/>
</dbReference>
<dbReference type="GO" id="GO:0000271">
    <property type="term" value="P:polysaccharide biosynthetic process"/>
    <property type="evidence" value="ECO:0007669"/>
    <property type="project" value="InterPro"/>
</dbReference>
<gene>
    <name evidence="1" type="ORF">HQN79_03130</name>
</gene>
<dbReference type="AlphaFoldDB" id="A0A7D4P432"/>
<dbReference type="Pfam" id="PF05159">
    <property type="entry name" value="Capsule_synth"/>
    <property type="match status" value="1"/>
</dbReference>
<organism evidence="1 2">
    <name type="scientific">Thiomicrorhabdus xiamenensis</name>
    <dbReference type="NCBI Taxonomy" id="2739063"/>
    <lineage>
        <taxon>Bacteria</taxon>
        <taxon>Pseudomonadati</taxon>
        <taxon>Pseudomonadota</taxon>
        <taxon>Gammaproteobacteria</taxon>
        <taxon>Thiotrichales</taxon>
        <taxon>Piscirickettsiaceae</taxon>
        <taxon>Thiomicrorhabdus</taxon>
    </lineage>
</organism>
<dbReference type="Gene3D" id="3.40.50.12580">
    <property type="match status" value="1"/>
</dbReference>
<sequence length="381" mass="42742">MKICFISLSRKRKRYFTLLANSAPNECEASVIPGIRPNFTLLKSLLHFPKPLGFEDVHARRQVINYPTLNKFKPLSALLLAVNAYAETVRYYYFKSLFMQQQCDYLGVWNGQKPPYSTVAKAAIDCGMQVTYFENGGLPDTTTADNKGVNAWNSLPRNIDFYLQYASDNSNSRVDEEAVEAESVSQPYIFVPLQVESDTQVVLQTTWVKGNIALLEAVAEVFGPYIEKGWKVLVKEHPKARTSSKDFQHKGFEFVGSGDVATYIKDASAVVTINSTVGLEALQMNKNVVVVGNALYGIEGLSFVATNPLTLKSAIDSAVTLPFNLSAKEAFFRFLDEVYYIPGDWRRFDELDEAHFRALWMRILKQDTMAKLANDKAEGSV</sequence>
<dbReference type="RefSeq" id="WP_173284236.1">
    <property type="nucleotide sequence ID" value="NZ_CP054020.1"/>
</dbReference>
<evidence type="ECO:0008006" key="3">
    <source>
        <dbReference type="Google" id="ProtNLM"/>
    </source>
</evidence>
<dbReference type="GO" id="GO:0015774">
    <property type="term" value="P:polysaccharide transport"/>
    <property type="evidence" value="ECO:0007669"/>
    <property type="project" value="InterPro"/>
</dbReference>
<dbReference type="Proteomes" id="UP000504724">
    <property type="component" value="Chromosome"/>
</dbReference>